<evidence type="ECO:0000313" key="4">
    <source>
        <dbReference type="EMBL" id="RXI05210.1"/>
    </source>
</evidence>
<dbReference type="PANTHER" id="PTHR13068">
    <property type="entry name" value="CGI-12 PROTEIN-RELATED"/>
    <property type="match status" value="1"/>
</dbReference>
<dbReference type="EMBL" id="RDQH01000328">
    <property type="protein sequence ID" value="RXI05210.1"/>
    <property type="molecule type" value="Genomic_DNA"/>
</dbReference>
<sequence length="431" mass="48796">MVALYKLKALRLLRLGSPHSSFSNIVASINYLINSCGLSPEGPISASKWVKFRTPERVDSVLSFLRNHGFSTTQISKMVRSFSNLLEMHPEKNLLPKLEFFTSFGVSKGDLAKTLAYGPKLLATSLEKRIAPLMISLRVCFLRKMRGSWIFAEGEGTPQSCISHLLAYHPKVFMRKPKELGGLVDEVKQMGFNLQKSNSVIAIYALCGNNRSVWNRSRQLYKRWGWSEDDVLSAFRRHPRCMTMSEKKLMLAMDFLVNVRDGVVLKNDCKTATGPPLQFGEEVGSKGIENLSLYSLLVPAEKYFLERFVARYINEVPQLLSVYQGKVGIQDVYMRLKPPSLKTWGWSDDDVLSAFKRYPHSMLVSERKQMLAMEFLSEPDWMSVNNYCQLLPTNSNNGVFSEKDGMAVGNDCEITSGHVFGEEIYTPVFSC</sequence>
<proteinExistence type="inferred from homology"/>
<organism evidence="4 5">
    <name type="scientific">Malus domestica</name>
    <name type="common">Apple</name>
    <name type="synonym">Pyrus malus</name>
    <dbReference type="NCBI Taxonomy" id="3750"/>
    <lineage>
        <taxon>Eukaryota</taxon>
        <taxon>Viridiplantae</taxon>
        <taxon>Streptophyta</taxon>
        <taxon>Embryophyta</taxon>
        <taxon>Tracheophyta</taxon>
        <taxon>Spermatophyta</taxon>
        <taxon>Magnoliopsida</taxon>
        <taxon>eudicotyledons</taxon>
        <taxon>Gunneridae</taxon>
        <taxon>Pentapetalae</taxon>
        <taxon>rosids</taxon>
        <taxon>fabids</taxon>
        <taxon>Rosales</taxon>
        <taxon>Rosaceae</taxon>
        <taxon>Amygdaloideae</taxon>
        <taxon>Maleae</taxon>
        <taxon>Malus</taxon>
    </lineage>
</organism>
<dbReference type="AlphaFoldDB" id="A0A498KA58"/>
<dbReference type="Pfam" id="PF02536">
    <property type="entry name" value="mTERF"/>
    <property type="match status" value="1"/>
</dbReference>
<keyword evidence="2" id="KW-0806">Transcription termination</keyword>
<keyword evidence="5" id="KW-1185">Reference proteome</keyword>
<accession>A0A498KA58</accession>
<evidence type="ECO:0000256" key="2">
    <source>
        <dbReference type="ARBA" id="ARBA00022472"/>
    </source>
</evidence>
<name>A0A498KA58_MALDO</name>
<dbReference type="Proteomes" id="UP000290289">
    <property type="component" value="Chromosome 2"/>
</dbReference>
<keyword evidence="3" id="KW-0809">Transit peptide</keyword>
<dbReference type="GO" id="GO:0006353">
    <property type="term" value="P:DNA-templated transcription termination"/>
    <property type="evidence" value="ECO:0007669"/>
    <property type="project" value="UniProtKB-KW"/>
</dbReference>
<keyword evidence="2" id="KW-0805">Transcription regulation</keyword>
<dbReference type="Gene3D" id="1.25.70.10">
    <property type="entry name" value="Transcription termination factor 3, mitochondrial"/>
    <property type="match status" value="1"/>
</dbReference>
<comment type="caution">
    <text evidence="4">The sequence shown here is derived from an EMBL/GenBank/DDBJ whole genome shotgun (WGS) entry which is preliminary data.</text>
</comment>
<dbReference type="InterPro" id="IPR038538">
    <property type="entry name" value="MTERF_sf"/>
</dbReference>
<protein>
    <submittedName>
        <fullName evidence="4">Uncharacterized protein</fullName>
    </submittedName>
</protein>
<comment type="similarity">
    <text evidence="1">Belongs to the mTERF family.</text>
</comment>
<evidence type="ECO:0000256" key="1">
    <source>
        <dbReference type="ARBA" id="ARBA00007692"/>
    </source>
</evidence>
<dbReference type="SMART" id="SM00733">
    <property type="entry name" value="Mterf"/>
    <property type="match status" value="4"/>
</dbReference>
<evidence type="ECO:0000313" key="5">
    <source>
        <dbReference type="Proteomes" id="UP000290289"/>
    </source>
</evidence>
<evidence type="ECO:0000256" key="3">
    <source>
        <dbReference type="ARBA" id="ARBA00022946"/>
    </source>
</evidence>
<dbReference type="GO" id="GO:0003676">
    <property type="term" value="F:nucleic acid binding"/>
    <property type="evidence" value="ECO:0007669"/>
    <property type="project" value="InterPro"/>
</dbReference>
<dbReference type="PANTHER" id="PTHR13068:SF133">
    <property type="entry name" value="MITOCHONDRIAL TRANSCRIPTION TERMINATION FACTOR FAMILY PROTEIN"/>
    <property type="match status" value="1"/>
</dbReference>
<reference evidence="4 5" key="1">
    <citation type="submission" date="2018-10" db="EMBL/GenBank/DDBJ databases">
        <title>A high-quality apple genome assembly.</title>
        <authorList>
            <person name="Hu J."/>
        </authorList>
    </citation>
    <scope>NUCLEOTIDE SEQUENCE [LARGE SCALE GENOMIC DNA]</scope>
    <source>
        <strain evidence="5">cv. HFTH1</strain>
        <tissue evidence="4">Young leaf</tissue>
    </source>
</reference>
<dbReference type="InterPro" id="IPR003690">
    <property type="entry name" value="MTERF"/>
</dbReference>
<gene>
    <name evidence="4" type="ORF">DVH24_006467</name>
</gene>
<keyword evidence="2" id="KW-0804">Transcription</keyword>